<sequence>MTWNHTRGFVPMVATSQRFGELHEGVTIEWDKRSLQEFADMPIQSLVESYDLLVIDHPWAGYSAASGVLVDFNESLSPDYMKDQSEHTVGASHGSYSFEGKQTALAIDAATPVASWREDVLERHGERAPDTWSEVLALARKGRVAMPGIPIDSLMNFYSLCLAFGEEPFRGEDEVVGAETAHAALEALRELAALCDPEIFAWNPIRVYEAMTRRDDLAYCPFAYGYSNYARPGFARRVLAFGDTPAFGSRGERLRTTLGGTGIAVSAASPHREIAVAYAAYAAAPETQSTIFAESGGQPGHGSAWLSEGLNAASGDYFRRTLPALERAYLRPRYDGYLHFQDGAGYPVQAFLKGETTAREALADMNRLYRESLGKGTKRA</sequence>
<dbReference type="EMBL" id="JBHTAI010000009">
    <property type="protein sequence ID" value="MFC7149918.1"/>
    <property type="molecule type" value="Genomic_DNA"/>
</dbReference>
<dbReference type="SUPFAM" id="SSF53850">
    <property type="entry name" value="Periplasmic binding protein-like II"/>
    <property type="match status" value="1"/>
</dbReference>
<dbReference type="InterPro" id="IPR050490">
    <property type="entry name" value="Bact_solute-bd_prot1"/>
</dbReference>
<keyword evidence="2" id="KW-1185">Reference proteome</keyword>
<protein>
    <submittedName>
        <fullName evidence="1">Extracellular solute-binding protein</fullName>
    </submittedName>
</protein>
<accession>A0ABW2F9L7</accession>
<dbReference type="Gene3D" id="3.40.190.10">
    <property type="entry name" value="Periplasmic binding protein-like II"/>
    <property type="match status" value="2"/>
</dbReference>
<evidence type="ECO:0000313" key="1">
    <source>
        <dbReference type="EMBL" id="MFC7149918.1"/>
    </source>
</evidence>
<dbReference type="InterPro" id="IPR006059">
    <property type="entry name" value="SBP"/>
</dbReference>
<comment type="caution">
    <text evidence="1">The sequence shown here is derived from an EMBL/GenBank/DDBJ whole genome shotgun (WGS) entry which is preliminary data.</text>
</comment>
<organism evidence="1 2">
    <name type="scientific">Cohnella cellulosilytica</name>
    <dbReference type="NCBI Taxonomy" id="986710"/>
    <lineage>
        <taxon>Bacteria</taxon>
        <taxon>Bacillati</taxon>
        <taxon>Bacillota</taxon>
        <taxon>Bacilli</taxon>
        <taxon>Bacillales</taxon>
        <taxon>Paenibacillaceae</taxon>
        <taxon>Cohnella</taxon>
    </lineage>
</organism>
<dbReference type="PANTHER" id="PTHR43649">
    <property type="entry name" value="ARABINOSE-BINDING PROTEIN-RELATED"/>
    <property type="match status" value="1"/>
</dbReference>
<name>A0ABW2F9L7_9BACL</name>
<dbReference type="Pfam" id="PF13416">
    <property type="entry name" value="SBP_bac_8"/>
    <property type="match status" value="1"/>
</dbReference>
<evidence type="ECO:0000313" key="2">
    <source>
        <dbReference type="Proteomes" id="UP001596378"/>
    </source>
</evidence>
<dbReference type="Proteomes" id="UP001596378">
    <property type="component" value="Unassembled WGS sequence"/>
</dbReference>
<reference evidence="2" key="1">
    <citation type="journal article" date="2019" name="Int. J. Syst. Evol. Microbiol.">
        <title>The Global Catalogue of Microorganisms (GCM) 10K type strain sequencing project: providing services to taxonomists for standard genome sequencing and annotation.</title>
        <authorList>
            <consortium name="The Broad Institute Genomics Platform"/>
            <consortium name="The Broad Institute Genome Sequencing Center for Infectious Disease"/>
            <person name="Wu L."/>
            <person name="Ma J."/>
        </authorList>
    </citation>
    <scope>NUCLEOTIDE SEQUENCE [LARGE SCALE GENOMIC DNA]</scope>
    <source>
        <strain evidence="2">KCTC 12907</strain>
    </source>
</reference>
<proteinExistence type="predicted"/>
<gene>
    <name evidence="1" type="ORF">ACFQMJ_15435</name>
</gene>